<reference evidence="4 5" key="1">
    <citation type="journal article" date="2009" name="Virology">
        <title>Genomic diversity and interspecies host infection of alpha12 Macaca fascicularis papillomaviruses (MfPVs).</title>
        <authorList>
            <person name="Chen Z."/>
            <person name="van Doorslaer K."/>
            <person name="Desalle R."/>
            <person name="Wood C.E."/>
            <person name="Kaplan J.R."/>
            <person name="Wagner J.D."/>
            <person name="Burk R.D."/>
        </authorList>
    </citation>
    <scope>NUCLEOTIDE SEQUENCE [LARGE SCALE GENOMIC DNA]</scope>
    <source>
        <strain evidence="4">Mac76</strain>
    </source>
</reference>
<proteinExistence type="inferred from homology"/>
<dbReference type="Proteomes" id="UP000124378">
    <property type="component" value="Segment"/>
</dbReference>
<evidence type="ECO:0000256" key="3">
    <source>
        <dbReference type="SAM" id="MobiDB-lite"/>
    </source>
</evidence>
<protein>
    <submittedName>
        <fullName evidence="4">E4</fullName>
    </submittedName>
</protein>
<sequence length="93" mass="9936">SIIPTLCLALPSATQYPLLRLLADCTATAPQPSPTPAPRAPKKTAEHHSHPPSDADQILLQIQCGPWTVTAGHYSLALRTTAQGTQFTLTVRL</sequence>
<evidence type="ECO:0000256" key="1">
    <source>
        <dbReference type="ARBA" id="ARBA00009551"/>
    </source>
</evidence>
<keyword evidence="2" id="KW-0244">Early protein</keyword>
<comment type="similarity">
    <text evidence="1">Belongs to the papillomaviridae E4 protein family.</text>
</comment>
<name>C3PUA8_RHPV1</name>
<evidence type="ECO:0000313" key="4">
    <source>
        <dbReference type="EMBL" id="ABX56105.1"/>
    </source>
</evidence>
<gene>
    <name evidence="4" type="primary">E4</name>
</gene>
<evidence type="ECO:0000256" key="2">
    <source>
        <dbReference type="ARBA" id="ARBA00022518"/>
    </source>
</evidence>
<dbReference type="EMBL" id="EF558843">
    <property type="protein sequence ID" value="ABX56105.1"/>
    <property type="molecule type" value="Genomic_DNA"/>
</dbReference>
<accession>C3PUA8</accession>
<dbReference type="InterPro" id="IPR003861">
    <property type="entry name" value="Papilloma_E4"/>
</dbReference>
<evidence type="ECO:0000313" key="5">
    <source>
        <dbReference type="Proteomes" id="UP000124378"/>
    </source>
</evidence>
<feature type="compositionally biased region" description="Basic and acidic residues" evidence="3">
    <location>
        <begin position="43"/>
        <end position="53"/>
    </location>
</feature>
<feature type="region of interest" description="Disordered" evidence="3">
    <location>
        <begin position="27"/>
        <end position="55"/>
    </location>
</feature>
<dbReference type="Pfam" id="PF02711">
    <property type="entry name" value="Pap_E4"/>
    <property type="match status" value="1"/>
</dbReference>
<organism evidence="4 5">
    <name type="scientific">Macaca fascicularis papillomavirus 5</name>
    <dbReference type="NCBI Taxonomy" id="471183"/>
    <lineage>
        <taxon>Viruses</taxon>
        <taxon>Monodnaviria</taxon>
        <taxon>Shotokuvirae</taxon>
        <taxon>Cossaviricota</taxon>
        <taxon>Papovaviricetes</taxon>
        <taxon>Zurhausenvirales</taxon>
        <taxon>Papillomaviridae</taxon>
        <taxon>Firstpapillomavirinae</taxon>
        <taxon>Alphapapillomavirus</taxon>
        <taxon>Rhesus papillomavirus type 1</taxon>
    </lineage>
</organism>
<feature type="non-terminal residue" evidence="4">
    <location>
        <position position="1"/>
    </location>
</feature>